<name>W1P613_AMBTC</name>
<evidence type="ECO:0000256" key="1">
    <source>
        <dbReference type="SAM" id="MobiDB-lite"/>
    </source>
</evidence>
<feature type="region of interest" description="Disordered" evidence="1">
    <location>
        <begin position="1"/>
        <end position="72"/>
    </location>
</feature>
<proteinExistence type="predicted"/>
<evidence type="ECO:0000313" key="2">
    <source>
        <dbReference type="EMBL" id="ERN02405.1"/>
    </source>
</evidence>
<reference evidence="3" key="1">
    <citation type="journal article" date="2013" name="Science">
        <title>The Amborella genome and the evolution of flowering plants.</title>
        <authorList>
            <consortium name="Amborella Genome Project"/>
        </authorList>
    </citation>
    <scope>NUCLEOTIDE SEQUENCE [LARGE SCALE GENOMIC DNA]</scope>
</reference>
<sequence length="72" mass="7852">MCSEEVLDIMESTCDGYDGDKEEGKPISEGPLFDEGQDLDDGAQVRDSLIRQAPRSEVSDCMASHESRGPCN</sequence>
<gene>
    <name evidence="2" type="ORF">AMTR_s00096p00115720</name>
</gene>
<protein>
    <submittedName>
        <fullName evidence="2">Uncharacterized protein</fullName>
    </submittedName>
</protein>
<dbReference type="EMBL" id="KI394634">
    <property type="protein sequence ID" value="ERN02405.1"/>
    <property type="molecule type" value="Genomic_DNA"/>
</dbReference>
<dbReference type="Gramene" id="ERN02405">
    <property type="protein sequence ID" value="ERN02405"/>
    <property type="gene ID" value="AMTR_s00096p00115720"/>
</dbReference>
<evidence type="ECO:0000313" key="3">
    <source>
        <dbReference type="Proteomes" id="UP000017836"/>
    </source>
</evidence>
<dbReference type="Proteomes" id="UP000017836">
    <property type="component" value="Unassembled WGS sequence"/>
</dbReference>
<keyword evidence="3" id="KW-1185">Reference proteome</keyword>
<dbReference type="HOGENOM" id="CLU_2725590_0_0_1"/>
<accession>W1P613</accession>
<dbReference type="AlphaFoldDB" id="W1P613"/>
<organism evidence="2 3">
    <name type="scientific">Amborella trichopoda</name>
    <dbReference type="NCBI Taxonomy" id="13333"/>
    <lineage>
        <taxon>Eukaryota</taxon>
        <taxon>Viridiplantae</taxon>
        <taxon>Streptophyta</taxon>
        <taxon>Embryophyta</taxon>
        <taxon>Tracheophyta</taxon>
        <taxon>Spermatophyta</taxon>
        <taxon>Magnoliopsida</taxon>
        <taxon>Amborellales</taxon>
        <taxon>Amborellaceae</taxon>
        <taxon>Amborella</taxon>
    </lineage>
</organism>
<feature type="compositionally biased region" description="Basic and acidic residues" evidence="1">
    <location>
        <begin position="63"/>
        <end position="72"/>
    </location>
</feature>